<dbReference type="RefSeq" id="WP_110462625.1">
    <property type="nucleotide sequence ID" value="NZ_QKMR01000015.1"/>
</dbReference>
<accession>A0A318XKK2</accession>
<sequence length="373" mass="43991">MKSEVIIWKKSGLKKLTFFVGSDGKHDETAMALNCFEAAVYNLSKNSGKLDKSQIVPLFIKDINPVLCYEDATGVFSFTSQSSNLQALWHKHIKLNQYVKEQDKNALPFLESLIDKGQMVILQTVFQRIKYYAEYNPDFDLSTYFHGAAPHVNIVVFHEDDKIYYAEKQPYRIRIENFVPYELNNQIGVIKKSDMEEACNFYLRCYTLDFTDEDMVRDAFYREDIVRFIHEISDNYDGRTEQLNGFTKYYGNYAYNRFVELCDNGTDIKKYLHTERWGLFDKMTFDIWMTHGSRQILFEYVVQEIKERGCTENLILLKNTLSESIEKWKLFERVMSRLVKSRRSTFLSPKITHQIKNIIEIEDRLNGLLKSFS</sequence>
<dbReference type="AlphaFoldDB" id="A0A318XKK2"/>
<organism evidence="1 2">
    <name type="scientific">Ruminiclostridium sufflavum DSM 19573</name>
    <dbReference type="NCBI Taxonomy" id="1121337"/>
    <lineage>
        <taxon>Bacteria</taxon>
        <taxon>Bacillati</taxon>
        <taxon>Bacillota</taxon>
        <taxon>Clostridia</taxon>
        <taxon>Eubacteriales</taxon>
        <taxon>Oscillospiraceae</taxon>
        <taxon>Ruminiclostridium</taxon>
    </lineage>
</organism>
<dbReference type="OrthoDB" id="1737273at2"/>
<dbReference type="Proteomes" id="UP000248132">
    <property type="component" value="Unassembled WGS sequence"/>
</dbReference>
<proteinExistence type="predicted"/>
<protein>
    <recommendedName>
        <fullName evidence="3">Butirosin biosynthesis protein H N-terminal domain-containing protein</fullName>
    </recommendedName>
</protein>
<gene>
    <name evidence="1" type="ORF">LY28_02610</name>
</gene>
<reference evidence="1 2" key="1">
    <citation type="submission" date="2018-06" db="EMBL/GenBank/DDBJ databases">
        <title>Genomic Encyclopedia of Type Strains, Phase I: the one thousand microbial genomes (KMG-I) project.</title>
        <authorList>
            <person name="Kyrpides N."/>
        </authorList>
    </citation>
    <scope>NUCLEOTIDE SEQUENCE [LARGE SCALE GENOMIC DNA]</scope>
    <source>
        <strain evidence="1 2">DSM 19573</strain>
    </source>
</reference>
<dbReference type="EMBL" id="QKMR01000015">
    <property type="protein sequence ID" value="PYG86988.1"/>
    <property type="molecule type" value="Genomic_DNA"/>
</dbReference>
<evidence type="ECO:0008006" key="3">
    <source>
        <dbReference type="Google" id="ProtNLM"/>
    </source>
</evidence>
<evidence type="ECO:0000313" key="2">
    <source>
        <dbReference type="Proteomes" id="UP000248132"/>
    </source>
</evidence>
<keyword evidence="2" id="KW-1185">Reference proteome</keyword>
<comment type="caution">
    <text evidence="1">The sequence shown here is derived from an EMBL/GenBank/DDBJ whole genome shotgun (WGS) entry which is preliminary data.</text>
</comment>
<name>A0A318XKK2_9FIRM</name>
<evidence type="ECO:0000313" key="1">
    <source>
        <dbReference type="EMBL" id="PYG86988.1"/>
    </source>
</evidence>